<feature type="domain" description="AB hydrolase-1" evidence="1">
    <location>
        <begin position="4"/>
        <end position="222"/>
    </location>
</feature>
<name>A0ABV9ZFY9_9PSEU</name>
<dbReference type="InterPro" id="IPR052897">
    <property type="entry name" value="Sec-Metab_Biosynth_Hydrolase"/>
</dbReference>
<sequence>MKTFVLVHGSWAGGWQWRPVRERLEARGHRVLAPTLSGMADRHHIVADDMGLHTHVEDVRALLVWEDLRDVVLVGHSYGGMVVTGAAAAQGARLSHLVYLDAFLPRADEAAWDVLPWQREAFQELRLPEKPWLIRPVDQKTFFPELGEDFDAELLTPMPIATHTDAVGAAPEPGAIPSTYVHATAPAYFDDSAARAAADGMRVVNVAAGHYVHWTHADVVADLLHELATPVTASA</sequence>
<dbReference type="InterPro" id="IPR000073">
    <property type="entry name" value="AB_hydrolase_1"/>
</dbReference>
<keyword evidence="3" id="KW-1185">Reference proteome</keyword>
<dbReference type="Gene3D" id="3.40.50.1820">
    <property type="entry name" value="alpha/beta hydrolase"/>
    <property type="match status" value="1"/>
</dbReference>
<evidence type="ECO:0000313" key="2">
    <source>
        <dbReference type="EMBL" id="MFC5139048.1"/>
    </source>
</evidence>
<keyword evidence="2" id="KW-0378">Hydrolase</keyword>
<dbReference type="PANTHER" id="PTHR37017">
    <property type="entry name" value="AB HYDROLASE-1 DOMAIN-CONTAINING PROTEIN-RELATED"/>
    <property type="match status" value="1"/>
</dbReference>
<dbReference type="RefSeq" id="WP_378021239.1">
    <property type="nucleotide sequence ID" value="NZ_JBHSKG010000005.1"/>
</dbReference>
<dbReference type="PANTHER" id="PTHR37017:SF11">
    <property type="entry name" value="ESTERASE_LIPASE_THIOESTERASE DOMAIN-CONTAINING PROTEIN"/>
    <property type="match status" value="1"/>
</dbReference>
<dbReference type="SUPFAM" id="SSF53474">
    <property type="entry name" value="alpha/beta-Hydrolases"/>
    <property type="match status" value="1"/>
</dbReference>
<protein>
    <submittedName>
        <fullName evidence="2">Alpha/beta fold hydrolase</fullName>
    </submittedName>
</protein>
<dbReference type="InterPro" id="IPR029058">
    <property type="entry name" value="AB_hydrolase_fold"/>
</dbReference>
<organism evidence="2 3">
    <name type="scientific">Actinomycetospora rhizophila</name>
    <dbReference type="NCBI Taxonomy" id="1416876"/>
    <lineage>
        <taxon>Bacteria</taxon>
        <taxon>Bacillati</taxon>
        <taxon>Actinomycetota</taxon>
        <taxon>Actinomycetes</taxon>
        <taxon>Pseudonocardiales</taxon>
        <taxon>Pseudonocardiaceae</taxon>
        <taxon>Actinomycetospora</taxon>
    </lineage>
</organism>
<gene>
    <name evidence="2" type="ORF">ACFPK1_12470</name>
</gene>
<dbReference type="Proteomes" id="UP001596175">
    <property type="component" value="Unassembled WGS sequence"/>
</dbReference>
<dbReference type="GO" id="GO:0016787">
    <property type="term" value="F:hydrolase activity"/>
    <property type="evidence" value="ECO:0007669"/>
    <property type="project" value="UniProtKB-KW"/>
</dbReference>
<evidence type="ECO:0000313" key="3">
    <source>
        <dbReference type="Proteomes" id="UP001596175"/>
    </source>
</evidence>
<dbReference type="Pfam" id="PF12697">
    <property type="entry name" value="Abhydrolase_6"/>
    <property type="match status" value="1"/>
</dbReference>
<evidence type="ECO:0000259" key="1">
    <source>
        <dbReference type="Pfam" id="PF12697"/>
    </source>
</evidence>
<reference evidence="3" key="1">
    <citation type="journal article" date="2019" name="Int. J. Syst. Evol. Microbiol.">
        <title>The Global Catalogue of Microorganisms (GCM) 10K type strain sequencing project: providing services to taxonomists for standard genome sequencing and annotation.</title>
        <authorList>
            <consortium name="The Broad Institute Genomics Platform"/>
            <consortium name="The Broad Institute Genome Sequencing Center for Infectious Disease"/>
            <person name="Wu L."/>
            <person name="Ma J."/>
        </authorList>
    </citation>
    <scope>NUCLEOTIDE SEQUENCE [LARGE SCALE GENOMIC DNA]</scope>
    <source>
        <strain evidence="3">XZYJ18</strain>
    </source>
</reference>
<dbReference type="EMBL" id="JBHSKG010000005">
    <property type="protein sequence ID" value="MFC5139048.1"/>
    <property type="molecule type" value="Genomic_DNA"/>
</dbReference>
<proteinExistence type="predicted"/>
<comment type="caution">
    <text evidence="2">The sequence shown here is derived from an EMBL/GenBank/DDBJ whole genome shotgun (WGS) entry which is preliminary data.</text>
</comment>
<accession>A0ABV9ZFY9</accession>